<feature type="compositionally biased region" description="Polar residues" evidence="5">
    <location>
        <begin position="559"/>
        <end position="571"/>
    </location>
</feature>
<evidence type="ECO:0000259" key="6">
    <source>
        <dbReference type="Pfam" id="PF08573"/>
    </source>
</evidence>
<feature type="compositionally biased region" description="Polar residues" evidence="5">
    <location>
        <begin position="746"/>
        <end position="761"/>
    </location>
</feature>
<organism evidence="7 8">
    <name type="scientific">Amorphotheca resinae ATCC 22711</name>
    <dbReference type="NCBI Taxonomy" id="857342"/>
    <lineage>
        <taxon>Eukaryota</taxon>
        <taxon>Fungi</taxon>
        <taxon>Dikarya</taxon>
        <taxon>Ascomycota</taxon>
        <taxon>Pezizomycotina</taxon>
        <taxon>Leotiomycetes</taxon>
        <taxon>Helotiales</taxon>
        <taxon>Amorphothecaceae</taxon>
        <taxon>Amorphotheca</taxon>
    </lineage>
</organism>
<dbReference type="GeneID" id="36575321"/>
<keyword evidence="2" id="KW-0227">DNA damage</keyword>
<feature type="region of interest" description="Disordered" evidence="5">
    <location>
        <begin position="723"/>
        <end position="785"/>
    </location>
</feature>
<feature type="domain" description="DNA endonuclease activator Ctp1 C-terminal" evidence="6">
    <location>
        <begin position="814"/>
        <end position="928"/>
    </location>
</feature>
<dbReference type="InParanoid" id="A0A2T3BE27"/>
<name>A0A2T3BE27_AMORE</name>
<feature type="compositionally biased region" description="Basic and acidic residues" evidence="5">
    <location>
        <begin position="518"/>
        <end position="527"/>
    </location>
</feature>
<dbReference type="PANTHER" id="PTHR45615">
    <property type="entry name" value="MYOSIN HEAVY CHAIN, NON-MUSCLE"/>
    <property type="match status" value="1"/>
</dbReference>
<keyword evidence="4" id="KW-0175">Coiled coil</keyword>
<dbReference type="GO" id="GO:0000146">
    <property type="term" value="F:microfilament motor activity"/>
    <property type="evidence" value="ECO:0007669"/>
    <property type="project" value="TreeGrafter"/>
</dbReference>
<feature type="compositionally biased region" description="Polar residues" evidence="5">
    <location>
        <begin position="333"/>
        <end position="349"/>
    </location>
</feature>
<reference evidence="7 8" key="1">
    <citation type="journal article" date="2018" name="New Phytol.">
        <title>Comparative genomics and transcriptomics depict ericoid mycorrhizal fungi as versatile saprotrophs and plant mutualists.</title>
        <authorList>
            <person name="Martino E."/>
            <person name="Morin E."/>
            <person name="Grelet G.A."/>
            <person name="Kuo A."/>
            <person name="Kohler A."/>
            <person name="Daghino S."/>
            <person name="Barry K.W."/>
            <person name="Cichocki N."/>
            <person name="Clum A."/>
            <person name="Dockter R.B."/>
            <person name="Hainaut M."/>
            <person name="Kuo R.C."/>
            <person name="LaButti K."/>
            <person name="Lindahl B.D."/>
            <person name="Lindquist E.A."/>
            <person name="Lipzen A."/>
            <person name="Khouja H.R."/>
            <person name="Magnuson J."/>
            <person name="Murat C."/>
            <person name="Ohm R.A."/>
            <person name="Singer S.W."/>
            <person name="Spatafora J.W."/>
            <person name="Wang M."/>
            <person name="Veneault-Fourrey C."/>
            <person name="Henrissat B."/>
            <person name="Grigoriev I.V."/>
            <person name="Martin F.M."/>
            <person name="Perotto S."/>
        </authorList>
    </citation>
    <scope>NUCLEOTIDE SEQUENCE [LARGE SCALE GENOMIC DNA]</scope>
    <source>
        <strain evidence="7 8">ATCC 22711</strain>
    </source>
</reference>
<dbReference type="AlphaFoldDB" id="A0A2T3BE27"/>
<gene>
    <name evidence="7" type="ORF">M430DRAFT_38397</name>
</gene>
<comment type="subcellular location">
    <subcellularLocation>
        <location evidence="1">Nucleus</location>
    </subcellularLocation>
</comment>
<feature type="compositionally biased region" description="Polar residues" evidence="5">
    <location>
        <begin position="398"/>
        <end position="410"/>
    </location>
</feature>
<dbReference type="Pfam" id="PF08573">
    <property type="entry name" value="SAE2"/>
    <property type="match status" value="1"/>
</dbReference>
<dbReference type="GO" id="GO:0006281">
    <property type="term" value="P:DNA repair"/>
    <property type="evidence" value="ECO:0007669"/>
    <property type="project" value="InterPro"/>
</dbReference>
<feature type="coiled-coil region" evidence="4">
    <location>
        <begin position="67"/>
        <end position="135"/>
    </location>
</feature>
<feature type="region of interest" description="Disordered" evidence="5">
    <location>
        <begin position="333"/>
        <end position="373"/>
    </location>
</feature>
<dbReference type="STRING" id="857342.A0A2T3BE27"/>
<evidence type="ECO:0000256" key="4">
    <source>
        <dbReference type="SAM" id="Coils"/>
    </source>
</evidence>
<proteinExistence type="predicted"/>
<dbReference type="EMBL" id="KZ679006">
    <property type="protein sequence ID" value="PSS27646.1"/>
    <property type="molecule type" value="Genomic_DNA"/>
</dbReference>
<evidence type="ECO:0000256" key="5">
    <source>
        <dbReference type="SAM" id="MobiDB-lite"/>
    </source>
</evidence>
<feature type="compositionally biased region" description="Basic and acidic residues" evidence="5">
    <location>
        <begin position="411"/>
        <end position="426"/>
    </location>
</feature>
<dbReference type="GO" id="GO:0016460">
    <property type="term" value="C:myosin II complex"/>
    <property type="evidence" value="ECO:0007669"/>
    <property type="project" value="TreeGrafter"/>
</dbReference>
<evidence type="ECO:0000256" key="1">
    <source>
        <dbReference type="ARBA" id="ARBA00004123"/>
    </source>
</evidence>
<sequence length="963" mass="108233">MLESLQYDRQALLEQLEGVTAIFDRIGKNVEAELDQQNRVLVSRDELQTLRDKAAKTDGLEKELLTLQQLQRAQDAKLDDVRVAQEKNAQNERLAQDNARLAEQLEEYKSASSRVSELEKENERLAASLQQALLLPKDIRDTGGLNEGGKDARSIANDPSPATRQIDYDDSKAVKSKPYRTLVTRYNILYENWNDIKAARKRLESEVRRLKEKDKQYQQFCDSQGKKIDKKRDRIRRLEEELGSLKAQMQSSGQPNISKTAPRSSVQAFDSHNQHRLDPKGLQEVARALNSAPLAPIHYRGKVITIDDIVRVLEVFNNKAEVSHRIEVPASSLSGELRSQSAPLPGPDTSSREQATRSNKSAGPECESNKLPVLFSGEIDGNGRVADTEFECIEPHHSSSTQDCSNPNSPSKDDDQDPKIKKEPSIDTRLSPDTPMVISARRANKRKDRNEPETVSKIKIETISSSPIGLAAFHGLDQSESIDLDDIGDKQITPRKQRQSIGRMSGARPYGAYSARQDGNDNQDHDDLSDIIEGEQVFQETPVPRARHPVNSALRPLSANKQIMPRTSENQAPKRRRLTSNKAVEELAEDGENLRPIEKTSRKRDTASSAERLGDLLEKPTPPKHAISQARRSVLTKSPLCPSNAPSTLNPTLDPARRTGTPDRVSTPSGPSFKGPLRDFMEPSTPASRDSAYVSLPQSREDISNHYEGRSKAILFKGLSRVSAELSRPPTRSSVGATDVPRSLRSLETPNDQSAIPSKPSTTKERSSRARGEQHNLDLADYSENEPLRARPLEKLSLQDFKINPNYNHGYNYAFADVVRNQDARRCLQGCTKPECCGNKFRALAAAARDPNKPLTASQEEDDARLLEEFMGDNAYKLRNMTKAERDETLLQARTRELANKHGRHRHAYERRRSPPGFWRVEFPTTQEEIEDREKSKQLERDLVAQRYEEAMRPGGAYIFRDE</sequence>
<feature type="compositionally biased region" description="Basic and acidic residues" evidence="5">
    <location>
        <begin position="762"/>
        <end position="778"/>
    </location>
</feature>
<feature type="region of interest" description="Disordered" evidence="5">
    <location>
        <begin position="140"/>
        <end position="165"/>
    </location>
</feature>
<keyword evidence="3" id="KW-0539">Nucleus</keyword>
<evidence type="ECO:0000313" key="7">
    <source>
        <dbReference type="EMBL" id="PSS27646.1"/>
    </source>
</evidence>
<keyword evidence="8" id="KW-1185">Reference proteome</keyword>
<evidence type="ECO:0000256" key="3">
    <source>
        <dbReference type="ARBA" id="ARBA00023242"/>
    </source>
</evidence>
<feature type="compositionally biased region" description="Basic and acidic residues" evidence="5">
    <location>
        <begin position="592"/>
        <end position="618"/>
    </location>
</feature>
<dbReference type="GO" id="GO:0051015">
    <property type="term" value="F:actin filament binding"/>
    <property type="evidence" value="ECO:0007669"/>
    <property type="project" value="TreeGrafter"/>
</dbReference>
<dbReference type="GO" id="GO:0032982">
    <property type="term" value="C:myosin filament"/>
    <property type="evidence" value="ECO:0007669"/>
    <property type="project" value="TreeGrafter"/>
</dbReference>
<feature type="region of interest" description="Disordered" evidence="5">
    <location>
        <begin position="541"/>
        <end position="694"/>
    </location>
</feature>
<dbReference type="InterPro" id="IPR013882">
    <property type="entry name" value="Ctp1_C"/>
</dbReference>
<dbReference type="RefSeq" id="XP_024725171.1">
    <property type="nucleotide sequence ID" value="XM_024867240.1"/>
</dbReference>
<dbReference type="Proteomes" id="UP000241818">
    <property type="component" value="Unassembled WGS sequence"/>
</dbReference>
<accession>A0A2T3BE27</accession>
<dbReference type="OrthoDB" id="5801062at2759"/>
<evidence type="ECO:0000256" key="2">
    <source>
        <dbReference type="ARBA" id="ARBA00022763"/>
    </source>
</evidence>
<evidence type="ECO:0000313" key="8">
    <source>
        <dbReference type="Proteomes" id="UP000241818"/>
    </source>
</evidence>
<dbReference type="GO" id="GO:0005634">
    <property type="term" value="C:nucleus"/>
    <property type="evidence" value="ECO:0007669"/>
    <property type="project" value="UniProtKB-SubCell"/>
</dbReference>
<dbReference type="GO" id="GO:0005737">
    <property type="term" value="C:cytoplasm"/>
    <property type="evidence" value="ECO:0007669"/>
    <property type="project" value="TreeGrafter"/>
</dbReference>
<feature type="region of interest" description="Disordered" evidence="5">
    <location>
        <begin position="493"/>
        <end position="527"/>
    </location>
</feature>
<feature type="region of interest" description="Disordered" evidence="5">
    <location>
        <begin position="395"/>
        <end position="455"/>
    </location>
</feature>
<dbReference type="PANTHER" id="PTHR45615:SF40">
    <property type="entry name" value="MYOSIN HEAVY CHAIN, NON-MUSCLE"/>
    <property type="match status" value="1"/>
</dbReference>
<protein>
    <recommendedName>
        <fullName evidence="6">DNA endonuclease activator Ctp1 C-terminal domain-containing protein</fullName>
    </recommendedName>
</protein>
<feature type="coiled-coil region" evidence="4">
    <location>
        <begin position="193"/>
        <end position="248"/>
    </location>
</feature>